<keyword evidence="2" id="KW-1185">Reference proteome</keyword>
<dbReference type="AlphaFoldDB" id="A0A4C1SJQ4"/>
<gene>
    <name evidence="1" type="ORF">EVAR_70542_1</name>
</gene>
<comment type="caution">
    <text evidence="1">The sequence shown here is derived from an EMBL/GenBank/DDBJ whole genome shotgun (WGS) entry which is preliminary data.</text>
</comment>
<evidence type="ECO:0000313" key="1">
    <source>
        <dbReference type="EMBL" id="GBP01381.1"/>
    </source>
</evidence>
<accession>A0A4C1SJQ4</accession>
<name>A0A4C1SJQ4_EUMVA</name>
<dbReference type="Proteomes" id="UP000299102">
    <property type="component" value="Unassembled WGS sequence"/>
</dbReference>
<proteinExistence type="predicted"/>
<dbReference type="EMBL" id="BGZK01003444">
    <property type="protein sequence ID" value="GBP01381.1"/>
    <property type="molecule type" value="Genomic_DNA"/>
</dbReference>
<reference evidence="1 2" key="1">
    <citation type="journal article" date="2019" name="Commun. Biol.">
        <title>The bagworm genome reveals a unique fibroin gene that provides high tensile strength.</title>
        <authorList>
            <person name="Kono N."/>
            <person name="Nakamura H."/>
            <person name="Ohtoshi R."/>
            <person name="Tomita M."/>
            <person name="Numata K."/>
            <person name="Arakawa K."/>
        </authorList>
    </citation>
    <scope>NUCLEOTIDE SEQUENCE [LARGE SCALE GENOMIC DNA]</scope>
</reference>
<organism evidence="1 2">
    <name type="scientific">Eumeta variegata</name>
    <name type="common">Bagworm moth</name>
    <name type="synonym">Eumeta japonica</name>
    <dbReference type="NCBI Taxonomy" id="151549"/>
    <lineage>
        <taxon>Eukaryota</taxon>
        <taxon>Metazoa</taxon>
        <taxon>Ecdysozoa</taxon>
        <taxon>Arthropoda</taxon>
        <taxon>Hexapoda</taxon>
        <taxon>Insecta</taxon>
        <taxon>Pterygota</taxon>
        <taxon>Neoptera</taxon>
        <taxon>Endopterygota</taxon>
        <taxon>Lepidoptera</taxon>
        <taxon>Glossata</taxon>
        <taxon>Ditrysia</taxon>
        <taxon>Tineoidea</taxon>
        <taxon>Psychidae</taxon>
        <taxon>Oiketicinae</taxon>
        <taxon>Eumeta</taxon>
    </lineage>
</organism>
<protein>
    <submittedName>
        <fullName evidence="1">Uncharacterized protein</fullName>
    </submittedName>
</protein>
<sequence>MRVDLDCLSITTIAVARIGERRKRVSTSSVNARLWLLGGGLFWADTCSLTWVNCLSQDRHMQILWSGRGVNGILIPDCILLGHRKNRLLNVYTLAEQNFLRLQFPGVLNQ</sequence>
<evidence type="ECO:0000313" key="2">
    <source>
        <dbReference type="Proteomes" id="UP000299102"/>
    </source>
</evidence>